<evidence type="ECO:0000313" key="2">
    <source>
        <dbReference type="EMBL" id="KAG5544245.1"/>
    </source>
</evidence>
<gene>
    <name evidence="2" type="ORF">RHGRI_016859</name>
</gene>
<evidence type="ECO:0000313" key="3">
    <source>
        <dbReference type="Proteomes" id="UP000823749"/>
    </source>
</evidence>
<protein>
    <submittedName>
        <fullName evidence="2">Uncharacterized protein</fullName>
    </submittedName>
</protein>
<feature type="region of interest" description="Disordered" evidence="1">
    <location>
        <begin position="1"/>
        <end position="27"/>
    </location>
</feature>
<keyword evidence="3" id="KW-1185">Reference proteome</keyword>
<sequence>MILEGRTNLEEQTHGEEKTTSSSSSFISTTNGNHFHLRTSTTGEIQMCMSTYNFFDKVYVQFIRVLLYSTSGSGTTSSRKCSLETWLLGLYSNPQNLAVFSSSCAINLENSS</sequence>
<comment type="caution">
    <text evidence="2">The sequence shown here is derived from an EMBL/GenBank/DDBJ whole genome shotgun (WGS) entry which is preliminary data.</text>
</comment>
<dbReference type="Proteomes" id="UP000823749">
    <property type="component" value="Chromosome 6"/>
</dbReference>
<dbReference type="EMBL" id="JACTNZ010000006">
    <property type="protein sequence ID" value="KAG5544245.1"/>
    <property type="molecule type" value="Genomic_DNA"/>
</dbReference>
<feature type="compositionally biased region" description="Basic and acidic residues" evidence="1">
    <location>
        <begin position="7"/>
        <end position="19"/>
    </location>
</feature>
<organism evidence="2 3">
    <name type="scientific">Rhododendron griersonianum</name>
    <dbReference type="NCBI Taxonomy" id="479676"/>
    <lineage>
        <taxon>Eukaryota</taxon>
        <taxon>Viridiplantae</taxon>
        <taxon>Streptophyta</taxon>
        <taxon>Embryophyta</taxon>
        <taxon>Tracheophyta</taxon>
        <taxon>Spermatophyta</taxon>
        <taxon>Magnoliopsida</taxon>
        <taxon>eudicotyledons</taxon>
        <taxon>Gunneridae</taxon>
        <taxon>Pentapetalae</taxon>
        <taxon>asterids</taxon>
        <taxon>Ericales</taxon>
        <taxon>Ericaceae</taxon>
        <taxon>Ericoideae</taxon>
        <taxon>Rhodoreae</taxon>
        <taxon>Rhododendron</taxon>
    </lineage>
</organism>
<dbReference type="AlphaFoldDB" id="A0AAV6JVV0"/>
<proteinExistence type="predicted"/>
<name>A0AAV6JVV0_9ERIC</name>
<reference evidence="2 3" key="1">
    <citation type="submission" date="2020-08" db="EMBL/GenBank/DDBJ databases">
        <title>Plant Genome Project.</title>
        <authorList>
            <person name="Zhang R.-G."/>
        </authorList>
    </citation>
    <scope>NUCLEOTIDE SEQUENCE [LARGE SCALE GENOMIC DNA]</scope>
    <source>
        <strain evidence="2">WSP0</strain>
        <tissue evidence="2">Leaf</tissue>
    </source>
</reference>
<evidence type="ECO:0000256" key="1">
    <source>
        <dbReference type="SAM" id="MobiDB-lite"/>
    </source>
</evidence>
<accession>A0AAV6JVV0</accession>